<dbReference type="SMART" id="SM00302">
    <property type="entry name" value="GED"/>
    <property type="match status" value="1"/>
</dbReference>
<dbReference type="InterPro" id="IPR000375">
    <property type="entry name" value="Dynamin_stalk"/>
</dbReference>
<evidence type="ECO:0000313" key="10">
    <source>
        <dbReference type="Proteomes" id="UP000694941"/>
    </source>
</evidence>
<keyword evidence="4 6" id="KW-0342">GTP-binding</keyword>
<dbReference type="PANTHER" id="PTHR11566:SF212">
    <property type="entry name" value="DYNAMIN"/>
    <property type="match status" value="1"/>
</dbReference>
<evidence type="ECO:0000259" key="9">
    <source>
        <dbReference type="PROSITE" id="PS51718"/>
    </source>
</evidence>
<evidence type="ECO:0000313" key="11">
    <source>
        <dbReference type="RefSeq" id="XP_022243093.1"/>
    </source>
</evidence>
<keyword evidence="2 6" id="KW-0547">Nucleotide-binding</keyword>
<feature type="compositionally biased region" description="Polar residues" evidence="7">
    <location>
        <begin position="495"/>
        <end position="506"/>
    </location>
</feature>
<dbReference type="RefSeq" id="XP_022243093.1">
    <property type="nucleotide sequence ID" value="XM_022387385.1"/>
</dbReference>
<evidence type="ECO:0000256" key="5">
    <source>
        <dbReference type="ARBA" id="ARBA00048040"/>
    </source>
</evidence>
<evidence type="ECO:0000256" key="6">
    <source>
        <dbReference type="RuleBase" id="RU003932"/>
    </source>
</evidence>
<reference evidence="11" key="1">
    <citation type="submission" date="2025-08" db="UniProtKB">
        <authorList>
            <consortium name="RefSeq"/>
        </authorList>
    </citation>
    <scope>IDENTIFICATION</scope>
    <source>
        <tissue evidence="11">Muscle</tissue>
    </source>
</reference>
<dbReference type="Gene3D" id="1.20.120.1240">
    <property type="entry name" value="Dynamin, middle domain"/>
    <property type="match status" value="1"/>
</dbReference>
<dbReference type="GeneID" id="106460622"/>
<feature type="domain" description="GED" evidence="8">
    <location>
        <begin position="539"/>
        <end position="625"/>
    </location>
</feature>
<keyword evidence="10" id="KW-1185">Reference proteome</keyword>
<accession>A0ABM1SHI8</accession>
<feature type="domain" description="Dynamin-type G" evidence="9">
    <location>
        <begin position="28"/>
        <end position="296"/>
    </location>
</feature>
<dbReference type="PANTHER" id="PTHR11566">
    <property type="entry name" value="DYNAMIN"/>
    <property type="match status" value="1"/>
</dbReference>
<feature type="compositionally biased region" description="Basic and acidic residues" evidence="7">
    <location>
        <begin position="507"/>
        <end position="517"/>
    </location>
</feature>
<dbReference type="PRINTS" id="PR00195">
    <property type="entry name" value="DYNAMIN"/>
</dbReference>
<evidence type="ECO:0000256" key="3">
    <source>
        <dbReference type="ARBA" id="ARBA00022801"/>
    </source>
</evidence>
<dbReference type="InterPro" id="IPR045063">
    <property type="entry name" value="Dynamin_N"/>
</dbReference>
<dbReference type="SUPFAM" id="SSF52540">
    <property type="entry name" value="P-loop containing nucleoside triphosphate hydrolases"/>
    <property type="match status" value="1"/>
</dbReference>
<dbReference type="PROSITE" id="PS51388">
    <property type="entry name" value="GED"/>
    <property type="match status" value="1"/>
</dbReference>
<dbReference type="InterPro" id="IPR022812">
    <property type="entry name" value="Dynamin"/>
</dbReference>
<dbReference type="InterPro" id="IPR030381">
    <property type="entry name" value="G_DYNAMIN_dom"/>
</dbReference>
<evidence type="ECO:0000256" key="1">
    <source>
        <dbReference type="ARBA" id="ARBA00011980"/>
    </source>
</evidence>
<comment type="catalytic activity">
    <reaction evidence="5">
        <text>GTP + H2O = GDP + phosphate + H(+)</text>
        <dbReference type="Rhea" id="RHEA:19669"/>
        <dbReference type="ChEBI" id="CHEBI:15377"/>
        <dbReference type="ChEBI" id="CHEBI:15378"/>
        <dbReference type="ChEBI" id="CHEBI:37565"/>
        <dbReference type="ChEBI" id="CHEBI:43474"/>
        <dbReference type="ChEBI" id="CHEBI:58189"/>
        <dbReference type="EC" id="3.6.5.5"/>
    </reaction>
</comment>
<dbReference type="InterPro" id="IPR003130">
    <property type="entry name" value="GED"/>
</dbReference>
<evidence type="ECO:0000259" key="8">
    <source>
        <dbReference type="PROSITE" id="PS51388"/>
    </source>
</evidence>
<name>A0ABM1SHI8_LIMPO</name>
<keyword evidence="3" id="KW-0378">Hydrolase</keyword>
<dbReference type="InterPro" id="IPR001401">
    <property type="entry name" value="Dynamin_GTPase"/>
</dbReference>
<evidence type="ECO:0000256" key="4">
    <source>
        <dbReference type="ARBA" id="ARBA00023134"/>
    </source>
</evidence>
<evidence type="ECO:0000256" key="2">
    <source>
        <dbReference type="ARBA" id="ARBA00022741"/>
    </source>
</evidence>
<dbReference type="SMART" id="SM00053">
    <property type="entry name" value="DYNc"/>
    <property type="match status" value="1"/>
</dbReference>
<evidence type="ECO:0000256" key="7">
    <source>
        <dbReference type="SAM" id="MobiDB-lite"/>
    </source>
</evidence>
<dbReference type="InterPro" id="IPR027417">
    <property type="entry name" value="P-loop_NTPase"/>
</dbReference>
<dbReference type="Pfam" id="PF01031">
    <property type="entry name" value="Dynamin_M"/>
    <property type="match status" value="1"/>
</dbReference>
<dbReference type="InterPro" id="IPR019762">
    <property type="entry name" value="Dynamin_GTPase_CS"/>
</dbReference>
<dbReference type="InterPro" id="IPR020850">
    <property type="entry name" value="GED_dom"/>
</dbReference>
<protein>
    <recommendedName>
        <fullName evidence="1">dynamin GTPase</fullName>
        <ecNumber evidence="1">3.6.5.5</ecNumber>
    </recommendedName>
</protein>
<dbReference type="PROSITE" id="PS00410">
    <property type="entry name" value="G_DYNAMIN_1"/>
    <property type="match status" value="1"/>
</dbReference>
<dbReference type="Pfam" id="PF00350">
    <property type="entry name" value="Dynamin_N"/>
    <property type="match status" value="1"/>
</dbReference>
<dbReference type="PROSITE" id="PS51718">
    <property type="entry name" value="G_DYNAMIN_2"/>
    <property type="match status" value="1"/>
</dbReference>
<dbReference type="CDD" id="cd08771">
    <property type="entry name" value="DLP_1"/>
    <property type="match status" value="1"/>
</dbReference>
<gene>
    <name evidence="11" type="primary">LOC106460622</name>
</gene>
<feature type="region of interest" description="Disordered" evidence="7">
    <location>
        <begin position="491"/>
        <end position="517"/>
    </location>
</feature>
<sequence>MENEGMQQLIYTMNKLQDAVSAAGVELEVDLPQIAVVGEQSAGKSSVLENFIGKEFLPRGTGVVTRRPLVIHLFYSPDKEYAIFNHQPNKTFTDFKEIQQEIIVETDRETGKTKNVSAKPITLRIYSPNVLQDLTVVDLPGLTKVPVGDQPKDIAVQIQNMVKEFISQPNCLILVVTPATQDIANSDVYKIQKDTKPAGERTIGVLTKLDLMDKGTDAREILENKIFPLKRGYIGIVSRSQKDVETNKDIKKALQDEYMFFKKHPSYKHLAHQMGTKYLQETLNKQLKAHIQECFPSVWSTLQHQLINMKREYEKLENIIGEADDAGKIKCMTSIVYEFANEFKKRLVGQTETANHRNVDEGALINDAFYNEVTELLSMELVPCDKDLVFVIKNIHAYRTPLFTPGLAFDAVTTRLIEKYKVPIVTAVDIITNIMANLIDNCAVELKHYPKLHDEVIFRLNTHLQKQQEVTKEKLQSHIDSEMSFFNLRHPDFNRNGTRSKPNTKSAKSEQKVDNKVDITNRADKESLLLNDPNIQSQVDQLVAMIESYMKVVAKTIQDLVPKYIMLFLVKNTMTYATKELTGELVADCAIKTLMSIRDEDVKRREELSIAIDTIKTALEIIGKV</sequence>
<proteinExistence type="inferred from homology"/>
<dbReference type="Gene3D" id="3.40.50.300">
    <property type="entry name" value="P-loop containing nucleotide triphosphate hydrolases"/>
    <property type="match status" value="1"/>
</dbReference>
<organism evidence="10 11">
    <name type="scientific">Limulus polyphemus</name>
    <name type="common">Atlantic horseshoe crab</name>
    <dbReference type="NCBI Taxonomy" id="6850"/>
    <lineage>
        <taxon>Eukaryota</taxon>
        <taxon>Metazoa</taxon>
        <taxon>Ecdysozoa</taxon>
        <taxon>Arthropoda</taxon>
        <taxon>Chelicerata</taxon>
        <taxon>Merostomata</taxon>
        <taxon>Xiphosura</taxon>
        <taxon>Limulidae</taxon>
        <taxon>Limulus</taxon>
    </lineage>
</organism>
<dbReference type="Proteomes" id="UP000694941">
    <property type="component" value="Unplaced"/>
</dbReference>
<comment type="similarity">
    <text evidence="6">Belongs to the TRAFAC class dynamin-like GTPase superfamily. Dynamin/Fzo/YdjA family.</text>
</comment>
<dbReference type="EC" id="3.6.5.5" evidence="1"/>
<dbReference type="Pfam" id="PF02212">
    <property type="entry name" value="GED"/>
    <property type="match status" value="1"/>
</dbReference>